<dbReference type="PIRSF" id="PIRSF002603">
    <property type="entry name" value="TEF"/>
    <property type="match status" value="1"/>
</dbReference>
<protein>
    <submittedName>
        <fullName evidence="10">TEAD-2 protein</fullName>
    </submittedName>
</protein>
<dbReference type="GO" id="GO:0000981">
    <property type="term" value="F:DNA-binding transcription factor activity, RNA polymerase II-specific"/>
    <property type="evidence" value="ECO:0007669"/>
    <property type="project" value="TreeGrafter"/>
</dbReference>
<dbReference type="eggNOG" id="KOG3841">
    <property type="taxonomic scope" value="Eukaryota"/>
</dbReference>
<evidence type="ECO:0000256" key="6">
    <source>
        <dbReference type="ARBA" id="ARBA00023242"/>
    </source>
</evidence>
<gene>
    <name evidence="10" type="ORF">PTSG_03520</name>
</gene>
<feature type="compositionally biased region" description="Low complexity" evidence="8">
    <location>
        <begin position="157"/>
        <end position="178"/>
    </location>
</feature>
<dbReference type="GO" id="GO:0000978">
    <property type="term" value="F:RNA polymerase II cis-regulatory region sequence-specific DNA binding"/>
    <property type="evidence" value="ECO:0007669"/>
    <property type="project" value="TreeGrafter"/>
</dbReference>
<comment type="subcellular location">
    <subcellularLocation>
        <location evidence="1">Nucleus</location>
    </subcellularLocation>
</comment>
<dbReference type="InterPro" id="IPR050937">
    <property type="entry name" value="TEC1_TEAD_TF"/>
</dbReference>
<evidence type="ECO:0000256" key="4">
    <source>
        <dbReference type="ARBA" id="ARBA00023125"/>
    </source>
</evidence>
<dbReference type="GO" id="GO:0005634">
    <property type="term" value="C:nucleus"/>
    <property type="evidence" value="ECO:0007669"/>
    <property type="project" value="UniProtKB-SubCell"/>
</dbReference>
<dbReference type="InterPro" id="IPR041086">
    <property type="entry name" value="YBD"/>
</dbReference>
<dbReference type="OMA" id="TAFHRKV"/>
<dbReference type="InParanoid" id="F2U5U8"/>
<dbReference type="KEGG" id="sre:PTSG_03520"/>
<keyword evidence="4" id="KW-0238">DNA-binding</keyword>
<dbReference type="GO" id="GO:0035329">
    <property type="term" value="P:hippo signaling"/>
    <property type="evidence" value="ECO:0007669"/>
    <property type="project" value="InterPro"/>
</dbReference>
<dbReference type="Pfam" id="PF01285">
    <property type="entry name" value="TEA"/>
    <property type="match status" value="1"/>
</dbReference>
<dbReference type="GO" id="GO:0048568">
    <property type="term" value="P:embryonic organ development"/>
    <property type="evidence" value="ECO:0007669"/>
    <property type="project" value="TreeGrafter"/>
</dbReference>
<evidence type="ECO:0000313" key="10">
    <source>
        <dbReference type="EMBL" id="EGD82889.1"/>
    </source>
</evidence>
<dbReference type="PANTHER" id="PTHR11834">
    <property type="entry name" value="TRANSCRIPTIONAL ENHANCER FACTOR TEF RELATED"/>
    <property type="match status" value="1"/>
</dbReference>
<evidence type="ECO:0000256" key="5">
    <source>
        <dbReference type="ARBA" id="ARBA00023163"/>
    </source>
</evidence>
<proteinExistence type="predicted"/>
<dbReference type="PROSITE" id="PS51088">
    <property type="entry name" value="TEA_2"/>
    <property type="match status" value="1"/>
</dbReference>
<dbReference type="InterPro" id="IPR038096">
    <property type="entry name" value="TEA/ATTS_sf"/>
</dbReference>
<dbReference type="SMART" id="SM00426">
    <property type="entry name" value="TEA"/>
    <property type="match status" value="1"/>
</dbReference>
<dbReference type="FunCoup" id="F2U5U8">
    <property type="interactions" value="833"/>
</dbReference>
<sequence length="434" mass="48666">MSNNVTAEDGDGVWSADIEEAFEEALKIYPPCGRRKIILSEEGKMYGRNELIARYIKMKTGKVRSRKQVSSHIQVLARKKQRELQSQLKANPQAAEKLAETLKGLSSAEIVSSTLAGNAPIRQDRSMTYGGTPSKREAQFNTGASPASHVMFPDAFHQQQQQQQPSTPQQQQHQQHMPSPIAPQTMSPSRLAQHITYNGIARLRLALDYFSAGITYPFHQGVHKFFELSGSYHFADPSMECIDLYQIADKFPQLEELYRAGPKEAFFLVKVWADLNYDAEQTTQIAHEDDNGNINPQPSDAIFNLATRFESLERMPVECRTSAISLGNVAAEKIQVTEPRYEGGRFLYDLTSGTMCEYMTQFISHLHGVNGVDVINLVLENFAVMQVVRSQTTGEVLFSMACLFEAVPPGTPTGVHVYKLLDMREELVLRRNTA</sequence>
<dbReference type="Pfam" id="PF17725">
    <property type="entry name" value="YBD"/>
    <property type="match status" value="1"/>
</dbReference>
<reference evidence="10" key="1">
    <citation type="submission" date="2009-08" db="EMBL/GenBank/DDBJ databases">
        <title>Annotation of Salpingoeca rosetta.</title>
        <authorList>
            <consortium name="The Broad Institute Genome Sequencing Platform"/>
            <person name="Russ C."/>
            <person name="Cuomo C."/>
            <person name="Burger G."/>
            <person name="Gray M.W."/>
            <person name="Holland P.W.H."/>
            <person name="King N."/>
            <person name="Lang F.B.F."/>
            <person name="Roger A.J."/>
            <person name="Ruiz-Trillo I."/>
            <person name="Young S.K."/>
            <person name="Zeng Q."/>
            <person name="Gargeya S."/>
            <person name="Alvarado L."/>
            <person name="Berlin A."/>
            <person name="Chapman S.B."/>
            <person name="Chen Z."/>
            <person name="Freedman E."/>
            <person name="Gellesch M."/>
            <person name="Goldberg J."/>
            <person name="Griggs A."/>
            <person name="Gujja S."/>
            <person name="Heilman E."/>
            <person name="Heiman D."/>
            <person name="Howarth C."/>
            <person name="Mehta T."/>
            <person name="Neiman D."/>
            <person name="Pearson M."/>
            <person name="Roberts A."/>
            <person name="Saif S."/>
            <person name="Shea T."/>
            <person name="Shenoy N."/>
            <person name="Sisk P."/>
            <person name="Stolte C."/>
            <person name="Sykes S."/>
            <person name="White J."/>
            <person name="Yandava C."/>
            <person name="Haas B."/>
            <person name="Nusbaum C."/>
            <person name="Birren B."/>
        </authorList>
    </citation>
    <scope>NUCLEOTIDE SEQUENCE [LARGE SCALE GENOMIC DNA]</scope>
    <source>
        <strain evidence="10">ATCC 50818</strain>
    </source>
</reference>
<evidence type="ECO:0000256" key="2">
    <source>
        <dbReference type="ARBA" id="ARBA00022473"/>
    </source>
</evidence>
<accession>F2U5U8</accession>
<dbReference type="InterPro" id="IPR016361">
    <property type="entry name" value="TEF_metazoa"/>
</dbReference>
<keyword evidence="6" id="KW-0539">Nucleus</keyword>
<evidence type="ECO:0000256" key="3">
    <source>
        <dbReference type="ARBA" id="ARBA00023015"/>
    </source>
</evidence>
<feature type="domain" description="TEA" evidence="9">
    <location>
        <begin position="7"/>
        <end position="83"/>
    </location>
</feature>
<organism evidence="11">
    <name type="scientific">Salpingoeca rosetta (strain ATCC 50818 / BSB-021)</name>
    <dbReference type="NCBI Taxonomy" id="946362"/>
    <lineage>
        <taxon>Eukaryota</taxon>
        <taxon>Choanoflagellata</taxon>
        <taxon>Craspedida</taxon>
        <taxon>Salpingoecidae</taxon>
        <taxon>Salpingoeca</taxon>
    </lineage>
</organism>
<feature type="region of interest" description="Disordered" evidence="8">
    <location>
        <begin position="156"/>
        <end position="188"/>
    </location>
</feature>
<dbReference type="OrthoDB" id="10006572at2759"/>
<evidence type="ECO:0000256" key="1">
    <source>
        <dbReference type="ARBA" id="ARBA00004123"/>
    </source>
</evidence>
<dbReference type="AlphaFoldDB" id="F2U5U8"/>
<dbReference type="Gene3D" id="2.70.50.80">
    <property type="match status" value="1"/>
</dbReference>
<evidence type="ECO:0000256" key="8">
    <source>
        <dbReference type="SAM" id="MobiDB-lite"/>
    </source>
</evidence>
<dbReference type="FunFam" id="2.70.50.80:FF:000005">
    <property type="entry name" value="Transcription enhancer factor-like protein egl-44"/>
    <property type="match status" value="1"/>
</dbReference>
<dbReference type="GO" id="GO:0005667">
    <property type="term" value="C:transcription regulator complex"/>
    <property type="evidence" value="ECO:0007669"/>
    <property type="project" value="TreeGrafter"/>
</dbReference>
<dbReference type="EMBL" id="GL832962">
    <property type="protein sequence ID" value="EGD82889.1"/>
    <property type="molecule type" value="Genomic_DNA"/>
</dbReference>
<evidence type="ECO:0000313" key="11">
    <source>
        <dbReference type="Proteomes" id="UP000007799"/>
    </source>
</evidence>
<feature type="DNA-binding region" description="TEA" evidence="7">
    <location>
        <begin position="7"/>
        <end position="83"/>
    </location>
</feature>
<dbReference type="RefSeq" id="XP_004995253.1">
    <property type="nucleotide sequence ID" value="XM_004995196.1"/>
</dbReference>
<dbReference type="Gene3D" id="6.10.20.40">
    <property type="entry name" value="TEA/ATTS domain"/>
    <property type="match status" value="1"/>
</dbReference>
<feature type="region of interest" description="Disordered" evidence="8">
    <location>
        <begin position="116"/>
        <end position="140"/>
    </location>
</feature>
<dbReference type="Proteomes" id="UP000007799">
    <property type="component" value="Unassembled WGS sequence"/>
</dbReference>
<name>F2U5U8_SALR5</name>
<dbReference type="PANTHER" id="PTHR11834:SF0">
    <property type="entry name" value="PROTEIN SCALLOPED"/>
    <property type="match status" value="1"/>
</dbReference>
<keyword evidence="3" id="KW-0805">Transcription regulation</keyword>
<keyword evidence="2" id="KW-0217">Developmental protein</keyword>
<dbReference type="PRINTS" id="PR00065">
    <property type="entry name" value="TEADOMAIN"/>
</dbReference>
<keyword evidence="11" id="KW-1185">Reference proteome</keyword>
<evidence type="ECO:0000256" key="7">
    <source>
        <dbReference type="PROSITE-ProRule" id="PRU00505"/>
    </source>
</evidence>
<dbReference type="InterPro" id="IPR000818">
    <property type="entry name" value="TEA/ATTS_dom"/>
</dbReference>
<dbReference type="GeneID" id="16075834"/>
<keyword evidence="5" id="KW-0804">Transcription</keyword>
<dbReference type="STRING" id="946362.F2U5U8"/>
<evidence type="ECO:0000259" key="9">
    <source>
        <dbReference type="PROSITE" id="PS51088"/>
    </source>
</evidence>